<comment type="caution">
    <text evidence="1">The sequence shown here is derived from an EMBL/GenBank/DDBJ whole genome shotgun (WGS) entry which is preliminary data.</text>
</comment>
<dbReference type="EMBL" id="BJYZ01000020">
    <property type="protein sequence ID" value="GEO40273.1"/>
    <property type="molecule type" value="Genomic_DNA"/>
</dbReference>
<dbReference type="AlphaFoldDB" id="A0A512DUX4"/>
<protein>
    <submittedName>
        <fullName evidence="1">Uncharacterized protein</fullName>
    </submittedName>
</protein>
<evidence type="ECO:0000313" key="1">
    <source>
        <dbReference type="EMBL" id="GEO40273.1"/>
    </source>
</evidence>
<accession>A0A512DUX4</accession>
<dbReference type="Proteomes" id="UP000321523">
    <property type="component" value="Unassembled WGS sequence"/>
</dbReference>
<proteinExistence type="predicted"/>
<evidence type="ECO:0000313" key="2">
    <source>
        <dbReference type="Proteomes" id="UP000321523"/>
    </source>
</evidence>
<keyword evidence="2" id="KW-1185">Reference proteome</keyword>
<sequence length="122" mass="12921">MGAVAALLLSGQAVLAHNNPQFEETLIQTVAVEAPAAAETANSRPFELSYPPRTAELVWKISGDKADAVRFAVEADGKTVAADVHHGQVTPRVKAGQFRLVDIKGASFPLTVEVFANVIAKK</sequence>
<reference evidence="1 2" key="1">
    <citation type="submission" date="2019-07" db="EMBL/GenBank/DDBJ databases">
        <title>Whole genome shotgun sequence of Skermanella aerolata NBRC 106429.</title>
        <authorList>
            <person name="Hosoyama A."/>
            <person name="Uohara A."/>
            <person name="Ohji S."/>
            <person name="Ichikawa N."/>
        </authorList>
    </citation>
    <scope>NUCLEOTIDE SEQUENCE [LARGE SCALE GENOMIC DNA]</scope>
    <source>
        <strain evidence="1 2">NBRC 106429</strain>
    </source>
</reference>
<name>A0A512DUX4_9PROT</name>
<gene>
    <name evidence="1" type="ORF">SAE02_44210</name>
</gene>
<organism evidence="1 2">
    <name type="scientific">Skermanella aerolata</name>
    <dbReference type="NCBI Taxonomy" id="393310"/>
    <lineage>
        <taxon>Bacteria</taxon>
        <taxon>Pseudomonadati</taxon>
        <taxon>Pseudomonadota</taxon>
        <taxon>Alphaproteobacteria</taxon>
        <taxon>Rhodospirillales</taxon>
        <taxon>Azospirillaceae</taxon>
        <taxon>Skermanella</taxon>
    </lineage>
</organism>